<accession>A0ABR3FWE6</accession>
<evidence type="ECO:0000256" key="5">
    <source>
        <dbReference type="SAM" id="MobiDB-lite"/>
    </source>
</evidence>
<name>A0ABR3FWE6_9AGAR</name>
<keyword evidence="4 6" id="KW-0472">Membrane</keyword>
<reference evidence="7 8" key="1">
    <citation type="submission" date="2024-02" db="EMBL/GenBank/DDBJ databases">
        <title>A draft genome for the cacao thread blight pathogen Marasmius crinis-equi.</title>
        <authorList>
            <person name="Cohen S.P."/>
            <person name="Baruah I.K."/>
            <person name="Amoako-Attah I."/>
            <person name="Bukari Y."/>
            <person name="Meinhardt L.W."/>
            <person name="Bailey B.A."/>
        </authorList>
    </citation>
    <scope>NUCLEOTIDE SEQUENCE [LARGE SCALE GENOMIC DNA]</scope>
    <source>
        <strain evidence="7 8">GH-76</strain>
    </source>
</reference>
<dbReference type="InterPro" id="IPR013861">
    <property type="entry name" value="TMEM115/Pdh1/Rbl19"/>
</dbReference>
<evidence type="ECO:0000256" key="4">
    <source>
        <dbReference type="ARBA" id="ARBA00023136"/>
    </source>
</evidence>
<comment type="caution">
    <text evidence="7">The sequence shown here is derived from an EMBL/GenBank/DDBJ whole genome shotgun (WGS) entry which is preliminary data.</text>
</comment>
<gene>
    <name evidence="7" type="ORF">V5O48_002554</name>
</gene>
<evidence type="ECO:0000256" key="1">
    <source>
        <dbReference type="ARBA" id="ARBA00004141"/>
    </source>
</evidence>
<evidence type="ECO:0000256" key="6">
    <source>
        <dbReference type="SAM" id="Phobius"/>
    </source>
</evidence>
<keyword evidence="2 6" id="KW-0812">Transmembrane</keyword>
<organism evidence="7 8">
    <name type="scientific">Marasmius crinis-equi</name>
    <dbReference type="NCBI Taxonomy" id="585013"/>
    <lineage>
        <taxon>Eukaryota</taxon>
        <taxon>Fungi</taxon>
        <taxon>Dikarya</taxon>
        <taxon>Basidiomycota</taxon>
        <taxon>Agaricomycotina</taxon>
        <taxon>Agaricomycetes</taxon>
        <taxon>Agaricomycetidae</taxon>
        <taxon>Agaricales</taxon>
        <taxon>Marasmiineae</taxon>
        <taxon>Marasmiaceae</taxon>
        <taxon>Marasmius</taxon>
    </lineage>
</organism>
<feature type="region of interest" description="Disordered" evidence="5">
    <location>
        <begin position="127"/>
        <end position="181"/>
    </location>
</feature>
<dbReference type="PANTHER" id="PTHR13377:SF3">
    <property type="entry name" value="TRANSMEMBRANE PROTEIN 115"/>
    <property type="match status" value="1"/>
</dbReference>
<feature type="compositionally biased region" description="Polar residues" evidence="5">
    <location>
        <begin position="127"/>
        <end position="143"/>
    </location>
</feature>
<dbReference type="EMBL" id="JBAHYK010000059">
    <property type="protein sequence ID" value="KAL0579448.1"/>
    <property type="molecule type" value="Genomic_DNA"/>
</dbReference>
<protein>
    <submittedName>
        <fullName evidence="7">Uncharacterized protein</fullName>
    </submittedName>
</protein>
<evidence type="ECO:0000256" key="3">
    <source>
        <dbReference type="ARBA" id="ARBA00022989"/>
    </source>
</evidence>
<feature type="transmembrane region" description="Helical" evidence="6">
    <location>
        <begin position="6"/>
        <end position="33"/>
    </location>
</feature>
<keyword evidence="3 6" id="KW-1133">Transmembrane helix</keyword>
<evidence type="ECO:0000313" key="7">
    <source>
        <dbReference type="EMBL" id="KAL0579448.1"/>
    </source>
</evidence>
<evidence type="ECO:0000313" key="8">
    <source>
        <dbReference type="Proteomes" id="UP001465976"/>
    </source>
</evidence>
<comment type="subcellular location">
    <subcellularLocation>
        <location evidence="1">Membrane</location>
        <topology evidence="1">Multi-pass membrane protein</topology>
    </subcellularLocation>
</comment>
<evidence type="ECO:0000256" key="2">
    <source>
        <dbReference type="ARBA" id="ARBA00022692"/>
    </source>
</evidence>
<dbReference type="Proteomes" id="UP001465976">
    <property type="component" value="Unassembled WGS sequence"/>
</dbReference>
<sequence length="181" mass="19891">MVYLGISTVFTILGFQCPWIIIQFGWFVSWIYLRFYKKNTNDTVGGMDTYGDRSETFSLLSWFPPFVHPVLSVLGNFVYKWATRFRLIPTSGGDLENGGYSPLPTNSRAEAERRRAMALKALDQRLANNASPSGNQPSTSAAPQTPRVPPVASTAPPPSNQKANAMESDLGDLGKANVEGQ</sequence>
<keyword evidence="8" id="KW-1185">Reference proteome</keyword>
<proteinExistence type="predicted"/>
<dbReference type="PANTHER" id="PTHR13377">
    <property type="entry name" value="PLACENTAL PROTEIN 6"/>
    <property type="match status" value="1"/>
</dbReference>